<dbReference type="InterPro" id="IPR001375">
    <property type="entry name" value="Peptidase_S9_cat"/>
</dbReference>
<evidence type="ECO:0000256" key="1">
    <source>
        <dbReference type="ARBA" id="ARBA00022801"/>
    </source>
</evidence>
<dbReference type="InterPro" id="IPR029058">
    <property type="entry name" value="AB_hydrolase_fold"/>
</dbReference>
<evidence type="ECO:0000313" key="3">
    <source>
        <dbReference type="EMBL" id="MBB3122022.1"/>
    </source>
</evidence>
<accession>A0A7W5BF40</accession>
<dbReference type="EMBL" id="JACHXD010000023">
    <property type="protein sequence ID" value="MBB3122022.1"/>
    <property type="molecule type" value="Genomic_DNA"/>
</dbReference>
<dbReference type="RefSeq" id="WP_229426435.1">
    <property type="nucleotide sequence ID" value="NZ_JACHXD010000023.1"/>
</dbReference>
<protein>
    <submittedName>
        <fullName evidence="3">Acetyl esterase/lipase</fullName>
    </submittedName>
</protein>
<organism evidence="3 4">
    <name type="scientific">Pseudoduganella violacea</name>
    <dbReference type="NCBI Taxonomy" id="1715466"/>
    <lineage>
        <taxon>Bacteria</taxon>
        <taxon>Pseudomonadati</taxon>
        <taxon>Pseudomonadota</taxon>
        <taxon>Betaproteobacteria</taxon>
        <taxon>Burkholderiales</taxon>
        <taxon>Oxalobacteraceae</taxon>
        <taxon>Telluria group</taxon>
        <taxon>Pseudoduganella</taxon>
    </lineage>
</organism>
<dbReference type="GO" id="GO:0006508">
    <property type="term" value="P:proteolysis"/>
    <property type="evidence" value="ECO:0007669"/>
    <property type="project" value="InterPro"/>
</dbReference>
<dbReference type="Gene3D" id="3.40.50.1820">
    <property type="entry name" value="alpha/beta hydrolase"/>
    <property type="match status" value="1"/>
</dbReference>
<dbReference type="PANTHER" id="PTHR48081:SF6">
    <property type="entry name" value="PEPTIDASE S9 PROLYL OLIGOPEPTIDASE CATALYTIC DOMAIN-CONTAINING PROTEIN"/>
    <property type="match status" value="1"/>
</dbReference>
<sequence>MQIVFPLRSASFEMKHLLWKGNGNTLKYLFSILAILASANVCAAEWQPSAGHVQLPIWPGAIPNAQAAPGPENETALQEERLIAGRPWLGVKNVIRPTMTIYPPTGVNTGAAVLVFPGGGYRMLAIDLEGTEVCDWLTSIGVTCVLLKYRVPGSGPHWDMERNMRVIPKVHTALQDAQRAMGLLRHRAAEWNIDPNKIGVLGFSAGGHLVAAISTHPKRIYQPVDKADNESCRPDFAVSLYPGHMSANYRQDLSRLNPRIRVTSQTPPTFLLHAQNDPIDPVEFSLLYYAALRKADVPVEMHLFAEGGHAFGLRPTKQAITKWPLLVETWLRTLGAIPEK</sequence>
<feature type="domain" description="Peptidase S9 prolyl oligopeptidase catalytic" evidence="2">
    <location>
        <begin position="185"/>
        <end position="312"/>
    </location>
</feature>
<reference evidence="3 4" key="1">
    <citation type="submission" date="2020-08" db="EMBL/GenBank/DDBJ databases">
        <title>Genomic Encyclopedia of Type Strains, Phase III (KMG-III): the genomes of soil and plant-associated and newly described type strains.</title>
        <authorList>
            <person name="Whitman W."/>
        </authorList>
    </citation>
    <scope>NUCLEOTIDE SEQUENCE [LARGE SCALE GENOMIC DNA]</scope>
    <source>
        <strain evidence="3 4">CECT 8897</strain>
    </source>
</reference>
<dbReference type="GO" id="GO:0008236">
    <property type="term" value="F:serine-type peptidase activity"/>
    <property type="evidence" value="ECO:0007669"/>
    <property type="project" value="InterPro"/>
</dbReference>
<dbReference type="AlphaFoldDB" id="A0A7W5BF40"/>
<evidence type="ECO:0000259" key="2">
    <source>
        <dbReference type="Pfam" id="PF00326"/>
    </source>
</evidence>
<keyword evidence="1" id="KW-0378">Hydrolase</keyword>
<dbReference type="Proteomes" id="UP000541535">
    <property type="component" value="Unassembled WGS sequence"/>
</dbReference>
<comment type="caution">
    <text evidence="3">The sequence shown here is derived from an EMBL/GenBank/DDBJ whole genome shotgun (WGS) entry which is preliminary data.</text>
</comment>
<keyword evidence="4" id="KW-1185">Reference proteome</keyword>
<gene>
    <name evidence="3" type="ORF">FHS03_005118</name>
</gene>
<dbReference type="PANTHER" id="PTHR48081">
    <property type="entry name" value="AB HYDROLASE SUPERFAMILY PROTEIN C4A8.06C"/>
    <property type="match status" value="1"/>
</dbReference>
<evidence type="ECO:0000313" key="4">
    <source>
        <dbReference type="Proteomes" id="UP000541535"/>
    </source>
</evidence>
<proteinExistence type="predicted"/>
<dbReference type="Pfam" id="PF00326">
    <property type="entry name" value="Peptidase_S9"/>
    <property type="match status" value="1"/>
</dbReference>
<name>A0A7W5BF40_9BURK</name>
<dbReference type="SUPFAM" id="SSF53474">
    <property type="entry name" value="alpha/beta-Hydrolases"/>
    <property type="match status" value="1"/>
</dbReference>
<dbReference type="InterPro" id="IPR050300">
    <property type="entry name" value="GDXG_lipolytic_enzyme"/>
</dbReference>